<keyword evidence="2" id="KW-1185">Reference proteome</keyword>
<gene>
    <name evidence="1" type="ORF">JK361_14335</name>
</gene>
<dbReference type="EMBL" id="JAERRH010000004">
    <property type="protein sequence ID" value="MBL1105746.1"/>
    <property type="molecule type" value="Genomic_DNA"/>
</dbReference>
<reference evidence="1 2" key="1">
    <citation type="submission" date="2021-01" db="EMBL/GenBank/DDBJ databases">
        <title>WGS of actinomycetes isolated from Thailand.</title>
        <authorList>
            <person name="Thawai C."/>
        </authorList>
    </citation>
    <scope>NUCLEOTIDE SEQUENCE [LARGE SCALE GENOMIC DNA]</scope>
    <source>
        <strain evidence="1 2">CH5-8</strain>
    </source>
</reference>
<evidence type="ECO:0000313" key="2">
    <source>
        <dbReference type="Proteomes" id="UP000621386"/>
    </source>
</evidence>
<evidence type="ECO:0000313" key="1">
    <source>
        <dbReference type="EMBL" id="MBL1105746.1"/>
    </source>
</evidence>
<dbReference type="Pfam" id="PF04134">
    <property type="entry name" value="DCC1-like"/>
    <property type="match status" value="1"/>
</dbReference>
<dbReference type="RefSeq" id="WP_201817607.1">
    <property type="nucleotide sequence ID" value="NZ_JAERRH010000004.1"/>
</dbReference>
<name>A0ABS1P1E9_9ACTN</name>
<dbReference type="Proteomes" id="UP000621386">
    <property type="component" value="Unassembled WGS sequence"/>
</dbReference>
<accession>A0ABS1P1E9</accession>
<dbReference type="InterPro" id="IPR007263">
    <property type="entry name" value="DCC1-like"/>
</dbReference>
<sequence>MTAVTTEGRGATGAPVRGLTVLYDAQCALCTHLRHWLARQSQLVPLELLPAGSAGAHARFPGLDHARTLEEITVVGDSGQVYRGSRAWIVVLWALREHRPLAHRLATPAGAKLARGAVLAAAKWREAQRPAGQAHPQGARWGGQAYRRADGWSYHPGTGWTYEPPSCSGGAPATR</sequence>
<comment type="caution">
    <text evidence="1">The sequence shown here is derived from an EMBL/GenBank/DDBJ whole genome shotgun (WGS) entry which is preliminary data.</text>
</comment>
<proteinExistence type="predicted"/>
<protein>
    <submittedName>
        <fullName evidence="1">DUF393 domain-containing protein</fullName>
    </submittedName>
</protein>
<organism evidence="1 2">
    <name type="scientific">Streptomyces musisoli</name>
    <dbReference type="NCBI Taxonomy" id="2802280"/>
    <lineage>
        <taxon>Bacteria</taxon>
        <taxon>Bacillati</taxon>
        <taxon>Actinomycetota</taxon>
        <taxon>Actinomycetes</taxon>
        <taxon>Kitasatosporales</taxon>
        <taxon>Streptomycetaceae</taxon>
        <taxon>Streptomyces</taxon>
    </lineage>
</organism>